<protein>
    <submittedName>
        <fullName evidence="2">Uncharacterized protein</fullName>
    </submittedName>
</protein>
<evidence type="ECO:0000313" key="2">
    <source>
        <dbReference type="EMBL" id="KAJ7715248.1"/>
    </source>
</evidence>
<accession>A0AAD7H9I1</accession>
<reference evidence="2" key="1">
    <citation type="submission" date="2023-03" db="EMBL/GenBank/DDBJ databases">
        <title>Massive genome expansion in bonnet fungi (Mycena s.s.) driven by repeated elements and novel gene families across ecological guilds.</title>
        <authorList>
            <consortium name="Lawrence Berkeley National Laboratory"/>
            <person name="Harder C.B."/>
            <person name="Miyauchi S."/>
            <person name="Viragh M."/>
            <person name="Kuo A."/>
            <person name="Thoen E."/>
            <person name="Andreopoulos B."/>
            <person name="Lu D."/>
            <person name="Skrede I."/>
            <person name="Drula E."/>
            <person name="Henrissat B."/>
            <person name="Morin E."/>
            <person name="Kohler A."/>
            <person name="Barry K."/>
            <person name="LaButti K."/>
            <person name="Morin E."/>
            <person name="Salamov A."/>
            <person name="Lipzen A."/>
            <person name="Mereny Z."/>
            <person name="Hegedus B."/>
            <person name="Baldrian P."/>
            <person name="Stursova M."/>
            <person name="Weitz H."/>
            <person name="Taylor A."/>
            <person name="Grigoriev I.V."/>
            <person name="Nagy L.G."/>
            <person name="Martin F."/>
            <person name="Kauserud H."/>
        </authorList>
    </citation>
    <scope>NUCLEOTIDE SEQUENCE</scope>
    <source>
        <strain evidence="2">CBHHK182m</strain>
    </source>
</reference>
<evidence type="ECO:0000256" key="1">
    <source>
        <dbReference type="SAM" id="MobiDB-lite"/>
    </source>
</evidence>
<feature type="region of interest" description="Disordered" evidence="1">
    <location>
        <begin position="54"/>
        <end position="84"/>
    </location>
</feature>
<comment type="caution">
    <text evidence="2">The sequence shown here is derived from an EMBL/GenBank/DDBJ whole genome shotgun (WGS) entry which is preliminary data.</text>
</comment>
<proteinExistence type="predicted"/>
<dbReference type="Proteomes" id="UP001215598">
    <property type="component" value="Unassembled WGS sequence"/>
</dbReference>
<name>A0AAD7H9I1_9AGAR</name>
<keyword evidence="3" id="KW-1185">Reference proteome</keyword>
<gene>
    <name evidence="2" type="ORF">B0H16DRAFT_1616448</name>
</gene>
<evidence type="ECO:0000313" key="3">
    <source>
        <dbReference type="Proteomes" id="UP001215598"/>
    </source>
</evidence>
<dbReference type="AlphaFoldDB" id="A0AAD7H9I1"/>
<sequence length="129" mass="14108">MAVVITGRSTIPVLRVAVAARVMVAHATQADRVEAEAELAFLRLLAPATHAVADRRTSLPCPSSSPPRPSISELPSAVGERENKRHRTATVVDLMCVGEEEGCWKTRRKRLLFYTKAVSLNAARICVFE</sequence>
<organism evidence="2 3">
    <name type="scientific">Mycena metata</name>
    <dbReference type="NCBI Taxonomy" id="1033252"/>
    <lineage>
        <taxon>Eukaryota</taxon>
        <taxon>Fungi</taxon>
        <taxon>Dikarya</taxon>
        <taxon>Basidiomycota</taxon>
        <taxon>Agaricomycotina</taxon>
        <taxon>Agaricomycetes</taxon>
        <taxon>Agaricomycetidae</taxon>
        <taxon>Agaricales</taxon>
        <taxon>Marasmiineae</taxon>
        <taxon>Mycenaceae</taxon>
        <taxon>Mycena</taxon>
    </lineage>
</organism>
<dbReference type="EMBL" id="JARKIB010000311">
    <property type="protein sequence ID" value="KAJ7715248.1"/>
    <property type="molecule type" value="Genomic_DNA"/>
</dbReference>